<dbReference type="KEGG" id="lmat:92517426"/>
<accession>A0A836HQ33</accession>
<keyword evidence="3" id="KW-1185">Reference proteome</keyword>
<evidence type="ECO:0000313" key="3">
    <source>
        <dbReference type="Proteomes" id="UP000673552"/>
    </source>
</evidence>
<protein>
    <submittedName>
        <fullName evidence="2">Uncharacterized protein</fullName>
    </submittedName>
</protein>
<comment type="caution">
    <text evidence="2">The sequence shown here is derived from an EMBL/GenBank/DDBJ whole genome shotgun (WGS) entry which is preliminary data.</text>
</comment>
<reference evidence="3" key="1">
    <citation type="journal article" date="2021" name="Microbiol. Resour. Announc.">
        <title>LGAAP: Leishmaniinae Genome Assembly and Annotation Pipeline.</title>
        <authorList>
            <person name="Almutairi H."/>
            <person name="Urbaniak M.D."/>
            <person name="Bates M.D."/>
            <person name="Jariyapan N."/>
            <person name="Kwakye-Nuako G."/>
            <person name="Thomaz-Soccol V."/>
            <person name="Al-Salem W.S."/>
            <person name="Dillon R.J."/>
            <person name="Bates P.A."/>
            <person name="Gatherer D."/>
        </authorList>
    </citation>
    <scope>NUCLEOTIDE SEQUENCE [LARGE SCALE GENOMIC DNA]</scope>
</reference>
<dbReference type="AlphaFoldDB" id="A0A836HQ33"/>
<organism evidence="2 3">
    <name type="scientific">Leishmania martiniquensis</name>
    <dbReference type="NCBI Taxonomy" id="1580590"/>
    <lineage>
        <taxon>Eukaryota</taxon>
        <taxon>Discoba</taxon>
        <taxon>Euglenozoa</taxon>
        <taxon>Kinetoplastea</taxon>
        <taxon>Metakinetoplastina</taxon>
        <taxon>Trypanosomatida</taxon>
        <taxon>Trypanosomatidae</taxon>
        <taxon>Leishmaniinae</taxon>
        <taxon>Leishmania</taxon>
    </lineage>
</organism>
<feature type="region of interest" description="Disordered" evidence="1">
    <location>
        <begin position="58"/>
        <end position="115"/>
    </location>
</feature>
<evidence type="ECO:0000313" key="2">
    <source>
        <dbReference type="EMBL" id="KAG5485463.1"/>
    </source>
</evidence>
<feature type="compositionally biased region" description="Low complexity" evidence="1">
    <location>
        <begin position="58"/>
        <end position="69"/>
    </location>
</feature>
<dbReference type="Proteomes" id="UP000673552">
    <property type="component" value="Unassembled WGS sequence"/>
</dbReference>
<gene>
    <name evidence="2" type="ORF">LSCM1_07547</name>
</gene>
<sequence length="240" mass="25429">MTFVFESRLLPFGDITETYAGRIRPIVAHYALDELPLWDRCMLAAVLPVVQQRHSAGTTAAPSSAALSSVPLRPNGSDNGDASTAAGVLTSSRPSFMGAARNEERAKASEGMTDTPSLEDVALALNIARALDELEAVYDSSRSTRAELKRQHHQGGPSGAAAEASCHTFSRLKTSEAILMEDLMQERFCDSAPYLPESSDDDGEGGGEAELDVAMCFTVKGESLGIGSANVFGGHGWHPS</sequence>
<dbReference type="RefSeq" id="XP_067180759.1">
    <property type="nucleotide sequence ID" value="XM_067324914.1"/>
</dbReference>
<evidence type="ECO:0000256" key="1">
    <source>
        <dbReference type="SAM" id="MobiDB-lite"/>
    </source>
</evidence>
<reference evidence="3" key="2">
    <citation type="journal article" date="2021" name="Sci. Data">
        <title>Chromosome-scale genome sequencing, assembly and annotation of six genomes from subfamily Leishmaniinae.</title>
        <authorList>
            <person name="Almutairi H."/>
            <person name="Urbaniak M.D."/>
            <person name="Bates M.D."/>
            <person name="Jariyapan N."/>
            <person name="Kwakye-Nuako G."/>
            <person name="Thomaz Soccol V."/>
            <person name="Al-Salem W.S."/>
            <person name="Dillon R.J."/>
            <person name="Bates P.A."/>
            <person name="Gatherer D."/>
        </authorList>
    </citation>
    <scope>NUCLEOTIDE SEQUENCE [LARGE SCALE GENOMIC DNA]</scope>
</reference>
<dbReference type="EMBL" id="JAFEUZ010000009">
    <property type="protein sequence ID" value="KAG5485463.1"/>
    <property type="molecule type" value="Genomic_DNA"/>
</dbReference>
<name>A0A836HQ33_9TRYP</name>
<dbReference type="GeneID" id="92517426"/>
<dbReference type="OrthoDB" id="273663at2759"/>
<proteinExistence type="predicted"/>